<protein>
    <submittedName>
        <fullName evidence="3">mTERFD1</fullName>
    </submittedName>
</protein>
<keyword evidence="4" id="KW-1185">Reference proteome</keyword>
<sequence length="345" mass="39579">MCRCILQQSHGSMQQQTKMVYRLMCSQVTTSVELHVEKEDLGSYYKELNKSLSSKSLAKVQDVVESRLHHPAASTLADLVQFSPDLQRLVALGVSFTEVEKYEGAPDLLASLSYFPQINDMVNLLHSMGIEDVASVINRCPFILGQHVETIKERVLYLSAKKFKRNQISEIVCRCPWWLLEEISEIDARLGAIQVVFELKAKDLRTMTTKSPRVILSDIIRLKEFAFTMRKVYSLEPKQLSRMVTNAPSVSITSRTSLKRRLDFLLDTMEISMEQIIAWPSVLRNRERRIEERHKLLKHLGLAEYDATKAGYVSLQRLVSGKTDVFCSEVAHISEQQYFDFIKTL</sequence>
<dbReference type="Gene3D" id="1.25.70.10">
    <property type="entry name" value="Transcription termination factor 3, mitochondrial"/>
    <property type="match status" value="1"/>
</dbReference>
<gene>
    <name evidence="3" type="ORF">EB796_005188</name>
</gene>
<dbReference type="PANTHER" id="PTHR13068">
    <property type="entry name" value="CGI-12 PROTEIN-RELATED"/>
    <property type="match status" value="1"/>
</dbReference>
<dbReference type="OrthoDB" id="637682at2759"/>
<evidence type="ECO:0000256" key="2">
    <source>
        <dbReference type="ARBA" id="ARBA00022946"/>
    </source>
</evidence>
<dbReference type="SMART" id="SM00733">
    <property type="entry name" value="Mterf"/>
    <property type="match status" value="4"/>
</dbReference>
<comment type="similarity">
    <text evidence="1">Belongs to the mTERF family.</text>
</comment>
<evidence type="ECO:0000313" key="3">
    <source>
        <dbReference type="EMBL" id="KAF6036512.1"/>
    </source>
</evidence>
<dbReference type="InterPro" id="IPR038538">
    <property type="entry name" value="MTERF_sf"/>
</dbReference>
<proteinExistence type="inferred from homology"/>
<dbReference type="GO" id="GO:0003676">
    <property type="term" value="F:nucleic acid binding"/>
    <property type="evidence" value="ECO:0007669"/>
    <property type="project" value="InterPro"/>
</dbReference>
<organism evidence="3 4">
    <name type="scientific">Bugula neritina</name>
    <name type="common">Brown bryozoan</name>
    <name type="synonym">Sertularia neritina</name>
    <dbReference type="NCBI Taxonomy" id="10212"/>
    <lineage>
        <taxon>Eukaryota</taxon>
        <taxon>Metazoa</taxon>
        <taxon>Spiralia</taxon>
        <taxon>Lophotrochozoa</taxon>
        <taxon>Bryozoa</taxon>
        <taxon>Gymnolaemata</taxon>
        <taxon>Cheilostomatida</taxon>
        <taxon>Flustrina</taxon>
        <taxon>Buguloidea</taxon>
        <taxon>Bugulidae</taxon>
        <taxon>Bugula</taxon>
    </lineage>
</organism>
<keyword evidence="2" id="KW-0809">Transit peptide</keyword>
<reference evidence="3" key="1">
    <citation type="submission" date="2020-06" db="EMBL/GenBank/DDBJ databases">
        <title>Draft genome of Bugula neritina, a colonial animal packing powerful symbionts and potential medicines.</title>
        <authorList>
            <person name="Rayko M."/>
        </authorList>
    </citation>
    <scope>NUCLEOTIDE SEQUENCE [LARGE SCALE GENOMIC DNA]</scope>
    <source>
        <strain evidence="3">Kwan_BN1</strain>
    </source>
</reference>
<dbReference type="Pfam" id="PF02536">
    <property type="entry name" value="mTERF"/>
    <property type="match status" value="1"/>
</dbReference>
<evidence type="ECO:0000256" key="1">
    <source>
        <dbReference type="ARBA" id="ARBA00007692"/>
    </source>
</evidence>
<dbReference type="AlphaFoldDB" id="A0A7J7KCX8"/>
<evidence type="ECO:0000313" key="4">
    <source>
        <dbReference type="Proteomes" id="UP000593567"/>
    </source>
</evidence>
<name>A0A7J7KCX8_BUGNE</name>
<accession>A0A7J7KCX8</accession>
<dbReference type="EMBL" id="VXIV02000709">
    <property type="protein sequence ID" value="KAF6036512.1"/>
    <property type="molecule type" value="Genomic_DNA"/>
</dbReference>
<dbReference type="Proteomes" id="UP000593567">
    <property type="component" value="Unassembled WGS sequence"/>
</dbReference>
<dbReference type="PANTHER" id="PTHR13068:SF112">
    <property type="entry name" value="TRANSCRIPTION TERMINATION FACTOR 3, MITOCHONDRIAL"/>
    <property type="match status" value="1"/>
</dbReference>
<comment type="caution">
    <text evidence="3">The sequence shown here is derived from an EMBL/GenBank/DDBJ whole genome shotgun (WGS) entry which is preliminary data.</text>
</comment>
<dbReference type="InterPro" id="IPR003690">
    <property type="entry name" value="MTERF"/>
</dbReference>